<dbReference type="Pfam" id="PF01451">
    <property type="entry name" value="LMWPc"/>
    <property type="match status" value="1"/>
</dbReference>
<evidence type="ECO:0000313" key="6">
    <source>
        <dbReference type="EMBL" id="SNT30812.1"/>
    </source>
</evidence>
<feature type="active site" description="Nucleophile" evidence="4">
    <location>
        <position position="7"/>
    </location>
</feature>
<organism evidence="6 7">
    <name type="scientific">Rhodococcoides kyotonense</name>
    <dbReference type="NCBI Taxonomy" id="398843"/>
    <lineage>
        <taxon>Bacteria</taxon>
        <taxon>Bacillati</taxon>
        <taxon>Actinomycetota</taxon>
        <taxon>Actinomycetes</taxon>
        <taxon>Mycobacteriales</taxon>
        <taxon>Nocardiaceae</taxon>
        <taxon>Rhodococcoides</taxon>
    </lineage>
</organism>
<keyword evidence="3" id="KW-0904">Protein phosphatase</keyword>
<proteinExistence type="inferred from homology"/>
<dbReference type="AlphaFoldDB" id="A0A239LLM5"/>
<evidence type="ECO:0000256" key="3">
    <source>
        <dbReference type="ARBA" id="ARBA00022912"/>
    </source>
</evidence>
<dbReference type="STRING" id="398843.A3K89_05320"/>
<evidence type="ECO:0000256" key="2">
    <source>
        <dbReference type="ARBA" id="ARBA00022801"/>
    </source>
</evidence>
<evidence type="ECO:0000259" key="5">
    <source>
        <dbReference type="SMART" id="SM00226"/>
    </source>
</evidence>
<sequence>MHVLFVCTGNICRSPTAERLAVAYAAESGVQLTASSAGTHGLTGRAMDETAALVLRQLGGEPDGFAARRISTRIADDADLILTMTTRHRDEVLTIAPRKMRRTFTLLEAAGLVEQSGAQSLDELAAARARHSVDAFDIADPYTKSHDVYENVGQQIADALPGIIRLI</sequence>
<dbReference type="GO" id="GO:0004725">
    <property type="term" value="F:protein tyrosine phosphatase activity"/>
    <property type="evidence" value="ECO:0007669"/>
    <property type="project" value="InterPro"/>
</dbReference>
<gene>
    <name evidence="6" type="ORF">SAMN05421642_113114</name>
</gene>
<dbReference type="InterPro" id="IPR023485">
    <property type="entry name" value="Ptyr_pPase"/>
</dbReference>
<feature type="domain" description="Phosphotyrosine protein phosphatase I" evidence="5">
    <location>
        <begin position="1"/>
        <end position="166"/>
    </location>
</feature>
<feature type="active site" description="Proton donor" evidence="4">
    <location>
        <position position="140"/>
    </location>
</feature>
<protein>
    <submittedName>
        <fullName evidence="6">Protein-tyrosine phosphatase</fullName>
    </submittedName>
</protein>
<evidence type="ECO:0000313" key="7">
    <source>
        <dbReference type="Proteomes" id="UP000198327"/>
    </source>
</evidence>
<dbReference type="PANTHER" id="PTHR11717:SF31">
    <property type="entry name" value="LOW MOLECULAR WEIGHT PROTEIN-TYROSINE-PHOSPHATASE ETP-RELATED"/>
    <property type="match status" value="1"/>
</dbReference>
<comment type="similarity">
    <text evidence="1">Belongs to the low molecular weight phosphotyrosine protein phosphatase family.</text>
</comment>
<dbReference type="SUPFAM" id="SSF52788">
    <property type="entry name" value="Phosphotyrosine protein phosphatases I"/>
    <property type="match status" value="1"/>
</dbReference>
<keyword evidence="7" id="KW-1185">Reference proteome</keyword>
<dbReference type="SMART" id="SM00226">
    <property type="entry name" value="LMWPc"/>
    <property type="match status" value="1"/>
</dbReference>
<name>A0A239LLM5_9NOCA</name>
<dbReference type="PRINTS" id="PR00719">
    <property type="entry name" value="LMWPTPASE"/>
</dbReference>
<dbReference type="PANTHER" id="PTHR11717">
    <property type="entry name" value="LOW MOLECULAR WEIGHT PROTEIN TYROSINE PHOSPHATASE"/>
    <property type="match status" value="1"/>
</dbReference>
<dbReference type="EMBL" id="FZOW01000013">
    <property type="protein sequence ID" value="SNT30812.1"/>
    <property type="molecule type" value="Genomic_DNA"/>
</dbReference>
<evidence type="ECO:0000256" key="1">
    <source>
        <dbReference type="ARBA" id="ARBA00011063"/>
    </source>
</evidence>
<dbReference type="InterPro" id="IPR050438">
    <property type="entry name" value="LMW_PTPase"/>
</dbReference>
<evidence type="ECO:0000256" key="4">
    <source>
        <dbReference type="PIRSR" id="PIRSR617867-1"/>
    </source>
</evidence>
<feature type="active site" description="Nucleophile" evidence="4">
    <location>
        <position position="13"/>
    </location>
</feature>
<keyword evidence="2" id="KW-0378">Hydrolase</keyword>
<dbReference type="InterPro" id="IPR036196">
    <property type="entry name" value="Ptyr_pPase_sf"/>
</dbReference>
<accession>A0A239LLM5</accession>
<dbReference type="OrthoDB" id="9784339at2"/>
<dbReference type="Gene3D" id="3.40.50.2300">
    <property type="match status" value="1"/>
</dbReference>
<dbReference type="RefSeq" id="WP_089249800.1">
    <property type="nucleotide sequence ID" value="NZ_FZOW01000013.1"/>
</dbReference>
<reference evidence="7" key="1">
    <citation type="submission" date="2017-06" db="EMBL/GenBank/DDBJ databases">
        <authorList>
            <person name="Varghese N."/>
            <person name="Submissions S."/>
        </authorList>
    </citation>
    <scope>NUCLEOTIDE SEQUENCE [LARGE SCALE GENOMIC DNA]</scope>
    <source>
        <strain evidence="7">JCM 23211</strain>
    </source>
</reference>
<dbReference type="InterPro" id="IPR017867">
    <property type="entry name" value="Tyr_phospatase_low_mol_wt"/>
</dbReference>
<dbReference type="Proteomes" id="UP000198327">
    <property type="component" value="Unassembled WGS sequence"/>
</dbReference>